<dbReference type="InterPro" id="IPR051950">
    <property type="entry name" value="Dev_reg/Prot_inhib"/>
</dbReference>
<dbReference type="PROSITE" id="PS51162">
    <property type="entry name" value="THYROGLOBULIN_1_2"/>
    <property type="match status" value="4"/>
</dbReference>
<dbReference type="GO" id="GO:0005615">
    <property type="term" value="C:extracellular space"/>
    <property type="evidence" value="ECO:0007669"/>
    <property type="project" value="TreeGrafter"/>
</dbReference>
<dbReference type="GO" id="GO:0007160">
    <property type="term" value="P:cell-matrix adhesion"/>
    <property type="evidence" value="ECO:0007669"/>
    <property type="project" value="TreeGrafter"/>
</dbReference>
<dbReference type="SMART" id="SM00211">
    <property type="entry name" value="TY"/>
    <property type="match status" value="4"/>
</dbReference>
<dbReference type="GO" id="GO:0005604">
    <property type="term" value="C:basement membrane"/>
    <property type="evidence" value="ECO:0007669"/>
    <property type="project" value="TreeGrafter"/>
</dbReference>
<keyword evidence="6" id="KW-0732">Signal</keyword>
<reference evidence="8" key="1">
    <citation type="submission" date="2020-05" db="UniProtKB">
        <authorList>
            <consortium name="EnsemblMetazoa"/>
        </authorList>
    </citation>
    <scope>IDENTIFICATION</scope>
    <source>
        <strain evidence="8">SANGQUA</strain>
    </source>
</reference>
<dbReference type="STRING" id="34691.A0A182X703"/>
<dbReference type="PANTHER" id="PTHR12352">
    <property type="entry name" value="SECRETED MODULAR CALCIUM-BINDING PROTEIN"/>
    <property type="match status" value="1"/>
</dbReference>
<evidence type="ECO:0000256" key="6">
    <source>
        <dbReference type="SAM" id="SignalP"/>
    </source>
</evidence>
<feature type="domain" description="Thyroglobulin type-1" evidence="7">
    <location>
        <begin position="492"/>
        <end position="556"/>
    </location>
</feature>
<dbReference type="InterPro" id="IPR036857">
    <property type="entry name" value="Thyroglobulin_1_sf"/>
</dbReference>
<evidence type="ECO:0000313" key="9">
    <source>
        <dbReference type="Proteomes" id="UP000076407"/>
    </source>
</evidence>
<feature type="disulfide bond" evidence="5">
    <location>
        <begin position="558"/>
        <end position="577"/>
    </location>
</feature>
<dbReference type="PANTHER" id="PTHR12352:SF3">
    <property type="entry name" value="NIDOGEN-2"/>
    <property type="match status" value="1"/>
</dbReference>
<keyword evidence="2" id="KW-0964">Secreted</keyword>
<feature type="domain" description="Thyroglobulin type-1" evidence="7">
    <location>
        <begin position="113"/>
        <end position="176"/>
    </location>
</feature>
<evidence type="ECO:0000256" key="5">
    <source>
        <dbReference type="PROSITE-ProRule" id="PRU00500"/>
    </source>
</evidence>
<dbReference type="Gene3D" id="4.10.800.10">
    <property type="entry name" value="Thyroglobulin type-1"/>
    <property type="match status" value="4"/>
</dbReference>
<evidence type="ECO:0000256" key="3">
    <source>
        <dbReference type="ARBA" id="ARBA00022737"/>
    </source>
</evidence>
<dbReference type="CDD" id="cd00191">
    <property type="entry name" value="TY"/>
    <property type="match status" value="1"/>
</dbReference>
<feature type="domain" description="Thyroglobulin type-1" evidence="7">
    <location>
        <begin position="558"/>
        <end position="620"/>
    </location>
</feature>
<feature type="signal peptide" evidence="6">
    <location>
        <begin position="1"/>
        <end position="27"/>
    </location>
</feature>
<evidence type="ECO:0000259" key="7">
    <source>
        <dbReference type="PROSITE" id="PS51162"/>
    </source>
</evidence>
<keyword evidence="9" id="KW-1185">Reference proteome</keyword>
<evidence type="ECO:0000313" key="8">
    <source>
        <dbReference type="EnsemblMetazoa" id="AQUA005589-PA"/>
    </source>
</evidence>
<accession>A0A182X703</accession>
<dbReference type="SUPFAM" id="SSF57610">
    <property type="entry name" value="Thyroglobulin type-1 domain"/>
    <property type="match status" value="4"/>
</dbReference>
<feature type="chain" id="PRO_5008142475" description="Thyroglobulin type-1 domain-containing protein" evidence="6">
    <location>
        <begin position="28"/>
        <end position="773"/>
    </location>
</feature>
<dbReference type="InterPro" id="IPR000716">
    <property type="entry name" value="Thyroglobulin_1"/>
</dbReference>
<comment type="subcellular location">
    <subcellularLocation>
        <location evidence="1">Secreted</location>
    </subcellularLocation>
</comment>
<feature type="domain" description="Thyroglobulin type-1" evidence="7">
    <location>
        <begin position="178"/>
        <end position="240"/>
    </location>
</feature>
<dbReference type="VEuPathDB" id="VectorBase:AQUA005589"/>
<feature type="disulfide bond" evidence="5">
    <location>
        <begin position="178"/>
        <end position="197"/>
    </location>
</feature>
<organism evidence="8 9">
    <name type="scientific">Anopheles quadriannulatus</name>
    <name type="common">Mosquito</name>
    <dbReference type="NCBI Taxonomy" id="34691"/>
    <lineage>
        <taxon>Eukaryota</taxon>
        <taxon>Metazoa</taxon>
        <taxon>Ecdysozoa</taxon>
        <taxon>Arthropoda</taxon>
        <taxon>Hexapoda</taxon>
        <taxon>Insecta</taxon>
        <taxon>Pterygota</taxon>
        <taxon>Neoptera</taxon>
        <taxon>Endopterygota</taxon>
        <taxon>Diptera</taxon>
        <taxon>Nematocera</taxon>
        <taxon>Culicoidea</taxon>
        <taxon>Culicidae</taxon>
        <taxon>Anophelinae</taxon>
        <taxon>Anopheles</taxon>
    </lineage>
</organism>
<evidence type="ECO:0000256" key="2">
    <source>
        <dbReference type="ARBA" id="ARBA00022525"/>
    </source>
</evidence>
<keyword evidence="3" id="KW-0677">Repeat</keyword>
<name>A0A182X703_ANOQN</name>
<evidence type="ECO:0000256" key="1">
    <source>
        <dbReference type="ARBA" id="ARBA00004613"/>
    </source>
</evidence>
<keyword evidence="4 5" id="KW-1015">Disulfide bond</keyword>
<dbReference type="AlphaFoldDB" id="A0A182X703"/>
<dbReference type="EnsemblMetazoa" id="AQUA005589-RA">
    <property type="protein sequence ID" value="AQUA005589-PA"/>
    <property type="gene ID" value="AQUA005589"/>
</dbReference>
<sequence length="773" mass="85491">MTPARIKSCTFQAFLASLVLIGPIILAQKVPNCASTLGCFSFPAITSCPSPDEFWSPTAVLGGCCPGCVRGLALGTPCSTSATTETTTDAAETPSTCAPGLVCGVGSVCRLNTGDCLSTHHVPDSIQWVPQCDSRGRYAPKQCRGDQINGRCFCYSAEGKRIFGWSWRNRAQRMTCACSRRRADLEAEGRFDVTLHCTPDGNYEQLQCDQGVCWCADSETGTQTAGTRAVPEELWSLLPCYNETLHGVQYLRRCESVAFSQILQRKQFIIRGHRDVTFTDTLCEYDGSHGRYIIEGQEAACTWHDGTKLNPYKTSLRTLSAMNCNCARDEKLFMLAGREMALACEGNGNYVPLQSRNGELFCVDPDGYVVAENVPEQTSFGKKLPPESPPNTMGHCFTFPREPLILYCCCFIITATTAVDPPTCDSSYGCISSIRQEDCAKGEILISSGSLNGCCPGCRGGRTYLAVCNLNIPDRLCAPGLKCVGRKCIYDRSTCLHTMHLDKDLVGWIPKCNLDGTYAAKQCRGDRLSGRCFCYSEDGKRIFGWDWYRNTERMTCACSRRRDKLEKEGRFDVTLHCTQNGNYEELQCDSGLCWCADELTGSVQLGTTVVHESLWELLPCYNSTLHGESYLRQCESAAQAQKLILKKFYARGTVGVTFNEIPCDYDGAYGRYKVENGVVYCTWRDGKKIGSFQIRSSMLSSVNCYCARDTIIYREAGIPFTLACGGNGNYEYSQDQNGQLFCVDSDGFVVTTEVAPNESCDKFIYNSAFYDED</sequence>
<protein>
    <recommendedName>
        <fullName evidence="7">Thyroglobulin type-1 domain-containing protein</fullName>
    </recommendedName>
</protein>
<evidence type="ECO:0000256" key="4">
    <source>
        <dbReference type="ARBA" id="ARBA00023157"/>
    </source>
</evidence>
<comment type="caution">
    <text evidence="5">Lacks conserved residue(s) required for the propagation of feature annotation.</text>
</comment>
<proteinExistence type="predicted"/>
<dbReference type="Proteomes" id="UP000076407">
    <property type="component" value="Unassembled WGS sequence"/>
</dbReference>
<dbReference type="Pfam" id="PF00086">
    <property type="entry name" value="Thyroglobulin_1"/>
    <property type="match status" value="4"/>
</dbReference>